<dbReference type="AlphaFoldDB" id="A0A327NMG7"/>
<evidence type="ECO:0000313" key="3">
    <source>
        <dbReference type="Proteomes" id="UP000249016"/>
    </source>
</evidence>
<reference evidence="2 3" key="1">
    <citation type="submission" date="2018-06" db="EMBL/GenBank/DDBJ databases">
        <title>Spirosoma sp. HMF3257 Genome sequencing and assembly.</title>
        <authorList>
            <person name="Kang H."/>
            <person name="Cha I."/>
            <person name="Kim H."/>
            <person name="Kang J."/>
            <person name="Joh K."/>
        </authorList>
    </citation>
    <scope>NUCLEOTIDE SEQUENCE [LARGE SCALE GENOMIC DNA]</scope>
    <source>
        <strain evidence="2 3">HMF3257</strain>
    </source>
</reference>
<dbReference type="EMBL" id="QLII01000001">
    <property type="protein sequence ID" value="RAI75216.1"/>
    <property type="molecule type" value="Genomic_DNA"/>
</dbReference>
<dbReference type="Proteomes" id="UP000249016">
    <property type="component" value="Unassembled WGS sequence"/>
</dbReference>
<dbReference type="NCBIfam" id="TIGR04183">
    <property type="entry name" value="Por_Secre_tail"/>
    <property type="match status" value="1"/>
</dbReference>
<dbReference type="OrthoDB" id="961604at2"/>
<protein>
    <recommendedName>
        <fullName evidence="4">T9SS type A sorting domain-containing protein</fullName>
    </recommendedName>
</protein>
<organism evidence="2 3">
    <name type="scientific">Spirosoma telluris</name>
    <dbReference type="NCBI Taxonomy" id="2183553"/>
    <lineage>
        <taxon>Bacteria</taxon>
        <taxon>Pseudomonadati</taxon>
        <taxon>Bacteroidota</taxon>
        <taxon>Cytophagia</taxon>
        <taxon>Cytophagales</taxon>
        <taxon>Cytophagaceae</taxon>
        <taxon>Spirosoma</taxon>
    </lineage>
</organism>
<gene>
    <name evidence="2" type="ORF">HMF3257_15285</name>
</gene>
<dbReference type="InterPro" id="IPR026444">
    <property type="entry name" value="Secre_tail"/>
</dbReference>
<feature type="chain" id="PRO_5016345268" description="T9SS type A sorting domain-containing protein" evidence="1">
    <location>
        <begin position="25"/>
        <end position="132"/>
    </location>
</feature>
<keyword evidence="3" id="KW-1185">Reference proteome</keyword>
<name>A0A327NMG7_9BACT</name>
<comment type="caution">
    <text evidence="2">The sequence shown here is derived from an EMBL/GenBank/DDBJ whole genome shotgun (WGS) entry which is preliminary data.</text>
</comment>
<keyword evidence="1" id="KW-0732">Signal</keyword>
<evidence type="ECO:0008006" key="4">
    <source>
        <dbReference type="Google" id="ProtNLM"/>
    </source>
</evidence>
<dbReference type="RefSeq" id="WP_111343401.1">
    <property type="nucleotide sequence ID" value="NZ_QLII01000001.1"/>
</dbReference>
<sequence length="132" mass="14141">MKTLIKSFALALSLGVITSAASFANTNPGTRPAKAVSYKTGIYSTPYGQLNIALDKETGGAVDVRLKAASGKVLYTQHLGKNERNFRVRLNLNELADGIYQVEVSNGLETTTQNVTISTQQPQSPGRVISIN</sequence>
<accession>A0A327NMG7</accession>
<evidence type="ECO:0000256" key="1">
    <source>
        <dbReference type="SAM" id="SignalP"/>
    </source>
</evidence>
<evidence type="ECO:0000313" key="2">
    <source>
        <dbReference type="EMBL" id="RAI75216.1"/>
    </source>
</evidence>
<feature type="signal peptide" evidence="1">
    <location>
        <begin position="1"/>
        <end position="24"/>
    </location>
</feature>
<proteinExistence type="predicted"/>